<dbReference type="NCBIfam" id="TIGR00121">
    <property type="entry name" value="birA_ligase"/>
    <property type="match status" value="1"/>
</dbReference>
<dbReference type="Proteomes" id="UP000245125">
    <property type="component" value="Unassembled WGS sequence"/>
</dbReference>
<dbReference type="EMBL" id="OUUY01000103">
    <property type="protein sequence ID" value="SPQ01451.1"/>
    <property type="molecule type" value="Genomic_DNA"/>
</dbReference>
<dbReference type="InterPro" id="IPR004143">
    <property type="entry name" value="BPL_LPL_catalytic"/>
</dbReference>
<evidence type="ECO:0000256" key="1">
    <source>
        <dbReference type="ARBA" id="ARBA00022598"/>
    </source>
</evidence>
<dbReference type="OrthoDB" id="9807064at2"/>
<dbReference type="GO" id="GO:0005737">
    <property type="term" value="C:cytoplasm"/>
    <property type="evidence" value="ECO:0007669"/>
    <property type="project" value="TreeGrafter"/>
</dbReference>
<proteinExistence type="predicted"/>
<reference evidence="9" key="1">
    <citation type="submission" date="2018-03" db="EMBL/GenBank/DDBJ databases">
        <authorList>
            <person name="Zecchin S."/>
        </authorList>
    </citation>
    <scope>NUCLEOTIDE SEQUENCE [LARGE SCALE GENOMIC DNA]</scope>
</reference>
<protein>
    <recommendedName>
        <fullName evidence="5">biotin--[biotin carboxyl-carrier protein] ligase</fullName>
        <ecNumber evidence="5">6.3.4.15</ecNumber>
    </recommendedName>
</protein>
<comment type="catalytic activity">
    <reaction evidence="6">
        <text>biotin + L-lysyl-[protein] + ATP = N(6)-biotinyl-L-lysyl-[protein] + AMP + diphosphate + H(+)</text>
        <dbReference type="Rhea" id="RHEA:11756"/>
        <dbReference type="Rhea" id="RHEA-COMP:9752"/>
        <dbReference type="Rhea" id="RHEA-COMP:10505"/>
        <dbReference type="ChEBI" id="CHEBI:15378"/>
        <dbReference type="ChEBI" id="CHEBI:29969"/>
        <dbReference type="ChEBI" id="CHEBI:30616"/>
        <dbReference type="ChEBI" id="CHEBI:33019"/>
        <dbReference type="ChEBI" id="CHEBI:57586"/>
        <dbReference type="ChEBI" id="CHEBI:83144"/>
        <dbReference type="ChEBI" id="CHEBI:456215"/>
        <dbReference type="EC" id="6.3.4.15"/>
    </reaction>
</comment>
<dbReference type="PROSITE" id="PS51733">
    <property type="entry name" value="BPL_LPL_CATALYTIC"/>
    <property type="match status" value="1"/>
</dbReference>
<dbReference type="EC" id="6.3.4.15" evidence="5"/>
<dbReference type="GO" id="GO:0004077">
    <property type="term" value="F:biotin--[biotin carboxyl-carrier protein] ligase activity"/>
    <property type="evidence" value="ECO:0007669"/>
    <property type="project" value="UniProtKB-EC"/>
</dbReference>
<feature type="domain" description="BPL/LPL catalytic" evidence="7">
    <location>
        <begin position="20"/>
        <end position="212"/>
    </location>
</feature>
<dbReference type="Pfam" id="PF02237">
    <property type="entry name" value="BPL_C"/>
    <property type="match status" value="1"/>
</dbReference>
<evidence type="ECO:0000313" key="9">
    <source>
        <dbReference type="Proteomes" id="UP000245125"/>
    </source>
</evidence>
<keyword evidence="9" id="KW-1185">Reference proteome</keyword>
<accession>A0A2U3QJ62</accession>
<dbReference type="Gene3D" id="3.30.930.10">
    <property type="entry name" value="Bira Bifunctional Protein, Domain 2"/>
    <property type="match status" value="1"/>
</dbReference>
<dbReference type="SUPFAM" id="SSF55681">
    <property type="entry name" value="Class II aaRS and biotin synthetases"/>
    <property type="match status" value="1"/>
</dbReference>
<keyword evidence="4" id="KW-0092">Biotin</keyword>
<dbReference type="InterPro" id="IPR003142">
    <property type="entry name" value="BPL_C"/>
</dbReference>
<dbReference type="InterPro" id="IPR008988">
    <property type="entry name" value="Transcriptional_repressor_C"/>
</dbReference>
<dbReference type="InterPro" id="IPR045864">
    <property type="entry name" value="aa-tRNA-synth_II/BPL/LPL"/>
</dbReference>
<gene>
    <name evidence="8" type="ORF">NBG4_550012</name>
</gene>
<name>A0A2U3QJ62_9BACT</name>
<organism evidence="8 9">
    <name type="scientific">Candidatus Sulfobium mesophilum</name>
    <dbReference type="NCBI Taxonomy" id="2016548"/>
    <lineage>
        <taxon>Bacteria</taxon>
        <taxon>Pseudomonadati</taxon>
        <taxon>Nitrospirota</taxon>
        <taxon>Nitrospiria</taxon>
        <taxon>Nitrospirales</taxon>
        <taxon>Nitrospiraceae</taxon>
        <taxon>Candidatus Sulfobium</taxon>
    </lineage>
</organism>
<evidence type="ECO:0000256" key="6">
    <source>
        <dbReference type="ARBA" id="ARBA00047846"/>
    </source>
</evidence>
<evidence type="ECO:0000256" key="5">
    <source>
        <dbReference type="ARBA" id="ARBA00024227"/>
    </source>
</evidence>
<evidence type="ECO:0000256" key="4">
    <source>
        <dbReference type="ARBA" id="ARBA00023267"/>
    </source>
</evidence>
<dbReference type="InterPro" id="IPR004408">
    <property type="entry name" value="Biotin_CoA_COase_ligase"/>
</dbReference>
<dbReference type="CDD" id="cd16442">
    <property type="entry name" value="BPL"/>
    <property type="match status" value="1"/>
</dbReference>
<dbReference type="PANTHER" id="PTHR12835:SF5">
    <property type="entry name" value="BIOTIN--PROTEIN LIGASE"/>
    <property type="match status" value="1"/>
</dbReference>
<evidence type="ECO:0000256" key="3">
    <source>
        <dbReference type="ARBA" id="ARBA00022840"/>
    </source>
</evidence>
<evidence type="ECO:0000256" key="2">
    <source>
        <dbReference type="ARBA" id="ARBA00022741"/>
    </source>
</evidence>
<keyword evidence="1 8" id="KW-0436">Ligase</keyword>
<sequence length="277" mass="30396">MPSELKYPGDGHIKSGDLSSENITANLLSDFWRKVICYGAVNSTNTLAVDLSLKYPESEIAIIADSQVKGKGRLGRAWVSPPGCNIYMSVVLHTEIAPEDATLLTISAAVACASALRNKCGLDVSIKWPNDLMVCNRKIGGILTELKSGHGRINKLVVIGIGVNVNSRLTDFAEELRSRATSLKEETGKYFERSGMIADILNELEKWYKKLLSEGRFPLLKEWRRLSSTLGNKVRVTMGTDIFSGFAEDFDEQGRLILKLATGAKMIVSAGDLTELR</sequence>
<evidence type="ECO:0000259" key="7">
    <source>
        <dbReference type="PROSITE" id="PS51733"/>
    </source>
</evidence>
<dbReference type="AlphaFoldDB" id="A0A2U3QJ62"/>
<dbReference type="PANTHER" id="PTHR12835">
    <property type="entry name" value="BIOTIN PROTEIN LIGASE"/>
    <property type="match status" value="1"/>
</dbReference>
<keyword evidence="2" id="KW-0547">Nucleotide-binding</keyword>
<evidence type="ECO:0000313" key="8">
    <source>
        <dbReference type="EMBL" id="SPQ01451.1"/>
    </source>
</evidence>
<dbReference type="Gene3D" id="2.30.30.100">
    <property type="match status" value="1"/>
</dbReference>
<keyword evidence="3" id="KW-0067">ATP-binding</keyword>
<dbReference type="GO" id="GO:0005524">
    <property type="term" value="F:ATP binding"/>
    <property type="evidence" value="ECO:0007669"/>
    <property type="project" value="UniProtKB-KW"/>
</dbReference>
<dbReference type="SUPFAM" id="SSF50037">
    <property type="entry name" value="C-terminal domain of transcriptional repressors"/>
    <property type="match status" value="1"/>
</dbReference>
<dbReference type="Pfam" id="PF03099">
    <property type="entry name" value="BPL_LplA_LipB"/>
    <property type="match status" value="1"/>
</dbReference>